<organism evidence="2 3">
    <name type="scientific">Larkinella punicea</name>
    <dbReference type="NCBI Taxonomy" id="2315727"/>
    <lineage>
        <taxon>Bacteria</taxon>
        <taxon>Pseudomonadati</taxon>
        <taxon>Bacteroidota</taxon>
        <taxon>Cytophagia</taxon>
        <taxon>Cytophagales</taxon>
        <taxon>Spirosomataceae</taxon>
        <taxon>Larkinella</taxon>
    </lineage>
</organism>
<keyword evidence="3" id="KW-1185">Reference proteome</keyword>
<proteinExistence type="predicted"/>
<sequence>MSKQQPSTYKFPENLRFQYHQLMNSQTNFMKKLTAAEQRKLEDLYALLKKTWRENLTEILKNTLEKSNQEFRQIQNEIASDCETFKQSTRDQFEMNLENDYNNLMQNRNQRIHTLKIWSDDINQKKLNLLERKTNWPKEKKIIFNAGKVTLKGLRQRLHHLRNELMNLEIKEELVQKEEKFLNDKQQILNNKLQILKSKLQILNEKQLQLNIEEQPFQKVLNDQKRILNENLNERRLEAEKILNEKKTVLNSNLTRLNKEFEATTVDLENKLMMQLGSKLAEEHLDWPEEWKNYLKQANSSALLGKKNAILDACKQLENGLKRELGESGLSIDDFLILIDRNT</sequence>
<evidence type="ECO:0000313" key="3">
    <source>
        <dbReference type="Proteomes" id="UP000253383"/>
    </source>
</evidence>
<dbReference type="EMBL" id="QOWE01000047">
    <property type="protein sequence ID" value="RCR65464.1"/>
    <property type="molecule type" value="Genomic_DNA"/>
</dbReference>
<evidence type="ECO:0000256" key="1">
    <source>
        <dbReference type="SAM" id="Coils"/>
    </source>
</evidence>
<accession>A0A368JFJ9</accession>
<dbReference type="Proteomes" id="UP000253383">
    <property type="component" value="Unassembled WGS sequence"/>
</dbReference>
<feature type="coiled-coil region" evidence="1">
    <location>
        <begin position="151"/>
        <end position="271"/>
    </location>
</feature>
<name>A0A368JFJ9_9BACT</name>
<keyword evidence="1" id="KW-0175">Coiled coil</keyword>
<evidence type="ECO:0000313" key="2">
    <source>
        <dbReference type="EMBL" id="RCR65464.1"/>
    </source>
</evidence>
<dbReference type="AlphaFoldDB" id="A0A368JFJ9"/>
<gene>
    <name evidence="2" type="ORF">DUE52_31835</name>
</gene>
<protein>
    <submittedName>
        <fullName evidence="2">Uncharacterized protein</fullName>
    </submittedName>
</protein>
<reference evidence="2 3" key="1">
    <citation type="submission" date="2018-07" db="EMBL/GenBank/DDBJ databases">
        <title>Genome analysis of Larkinella rosea.</title>
        <authorList>
            <person name="Zhou Z."/>
            <person name="Wang G."/>
        </authorList>
    </citation>
    <scope>NUCLEOTIDE SEQUENCE [LARGE SCALE GENOMIC DNA]</scope>
    <source>
        <strain evidence="3">zzj9</strain>
    </source>
</reference>
<comment type="caution">
    <text evidence="2">The sequence shown here is derived from an EMBL/GenBank/DDBJ whole genome shotgun (WGS) entry which is preliminary data.</text>
</comment>